<reference evidence="3" key="1">
    <citation type="submission" date="2016-10" db="EMBL/GenBank/DDBJ databases">
        <authorList>
            <person name="Varghese N."/>
            <person name="Submissions S."/>
        </authorList>
    </citation>
    <scope>NUCLEOTIDE SEQUENCE [LARGE SCALE GENOMIC DNA]</scope>
    <source>
        <strain evidence="3">DSM 3669</strain>
    </source>
</reference>
<dbReference type="OrthoDB" id="1808600at2"/>
<dbReference type="EMBL" id="FOYM01000016">
    <property type="protein sequence ID" value="SFR08119.1"/>
    <property type="molecule type" value="Genomic_DNA"/>
</dbReference>
<dbReference type="Pfam" id="PF12670">
    <property type="entry name" value="DUF3792"/>
    <property type="match status" value="1"/>
</dbReference>
<keyword evidence="1" id="KW-0472">Membrane</keyword>
<evidence type="ECO:0000313" key="2">
    <source>
        <dbReference type="EMBL" id="SFR08119.1"/>
    </source>
</evidence>
<organism evidence="2 3">
    <name type="scientific">Desulfoscipio geothermicus DSM 3669</name>
    <dbReference type="NCBI Taxonomy" id="1121426"/>
    <lineage>
        <taxon>Bacteria</taxon>
        <taxon>Bacillati</taxon>
        <taxon>Bacillota</taxon>
        <taxon>Clostridia</taxon>
        <taxon>Eubacteriales</taxon>
        <taxon>Desulfallaceae</taxon>
        <taxon>Desulfoscipio</taxon>
    </lineage>
</organism>
<feature type="transmembrane region" description="Helical" evidence="1">
    <location>
        <begin position="54"/>
        <end position="73"/>
    </location>
</feature>
<accession>A0A1I6DRQ5</accession>
<keyword evidence="1" id="KW-0812">Transmembrane</keyword>
<proteinExistence type="predicted"/>
<dbReference type="NCBIfam" id="TIGR04086">
    <property type="entry name" value="TIGR04086_membr"/>
    <property type="match status" value="1"/>
</dbReference>
<protein>
    <submittedName>
        <fullName evidence="2">Putative membrane protein, TIGR04086 family</fullName>
    </submittedName>
</protein>
<keyword evidence="3" id="KW-1185">Reference proteome</keyword>
<keyword evidence="1" id="KW-1133">Transmembrane helix</keyword>
<dbReference type="AlphaFoldDB" id="A0A1I6DRQ5"/>
<name>A0A1I6DRQ5_9FIRM</name>
<dbReference type="Proteomes" id="UP000199584">
    <property type="component" value="Unassembled WGS sequence"/>
</dbReference>
<dbReference type="InterPro" id="IPR023804">
    <property type="entry name" value="DUF3792_TM"/>
</dbReference>
<feature type="transmembrane region" description="Helical" evidence="1">
    <location>
        <begin position="23"/>
        <end position="48"/>
    </location>
</feature>
<gene>
    <name evidence="2" type="ORF">SAMN05660706_1168</name>
</gene>
<feature type="transmembrane region" description="Helical" evidence="1">
    <location>
        <begin position="118"/>
        <end position="140"/>
    </location>
</feature>
<evidence type="ECO:0000313" key="3">
    <source>
        <dbReference type="Proteomes" id="UP000199584"/>
    </source>
</evidence>
<sequence>MFRGITLVSWSHRDGQAGLFKMGALWGGVLWALTSTLFVCAALMLWVFMTGGQVYHFSGIVTAGILLGTFTGGAVSGKIAGRMGWLHGAAVGLLYCLAIVLFLAVWSTGFPTLPVLVARFFMVLVLAAAGGIIGVNLPAFKSGRGNYKPGLR</sequence>
<feature type="transmembrane region" description="Helical" evidence="1">
    <location>
        <begin position="85"/>
        <end position="106"/>
    </location>
</feature>
<evidence type="ECO:0000256" key="1">
    <source>
        <dbReference type="SAM" id="Phobius"/>
    </source>
</evidence>
<dbReference type="RefSeq" id="WP_092483799.1">
    <property type="nucleotide sequence ID" value="NZ_FOYM01000016.1"/>
</dbReference>